<dbReference type="PANTHER" id="PTHR33427">
    <property type="entry name" value="HNH ENDONUCLEASE"/>
    <property type="match status" value="1"/>
</dbReference>
<feature type="region of interest" description="Disordered" evidence="2">
    <location>
        <begin position="800"/>
        <end position="819"/>
    </location>
</feature>
<protein>
    <recommendedName>
        <fullName evidence="5">Trichohyalin</fullName>
    </recommendedName>
</protein>
<dbReference type="Proteomes" id="UP001327560">
    <property type="component" value="Chromosome 5"/>
</dbReference>
<dbReference type="EMBL" id="CP136894">
    <property type="protein sequence ID" value="WOL09012.1"/>
    <property type="molecule type" value="Genomic_DNA"/>
</dbReference>
<keyword evidence="1" id="KW-0175">Coiled coil</keyword>
<name>A0AAQ3KI29_9LILI</name>
<evidence type="ECO:0000313" key="4">
    <source>
        <dbReference type="Proteomes" id="UP001327560"/>
    </source>
</evidence>
<sequence length="871" mass="99002">MATATPTTKMGLTEEEMTIDDGLGYPKAYAKLCRNPSVLNPYAQGPPLTFLPYTLKPQEAMRAKDLNQMFPIIDSEAIPSVNPRGFANLLWKQLDHLGNAGFDPALFRVDPYGNVLYLNADSASPLSWDIDHWFPCSRGGRTVPSNLRLLQWQVCKKKHNKLEFLIPWWDLQLGISVNQFLAIFASQNSDFRNRAFSFLFRDAGSEELNALQAMDAHIFPQHFVDMEQQIGPGPAAIVSSRKGFDASVLRPLDANRSSRPNYPLIGQCQYFVFLFQLSCTLFVKIFSFIAAARKFIGEEEDDVRSIATNNSRSYISKENNHPNMETCDSNPYLSIAMARDSLRQREETKKKQAEINRLEDELNELKQQNEEGRFVLQELEDLLIRRRRRVEKSRRLSEAQSAYKSLLEKMIRDAMHQTVVYKEQARLNQAATSALMARLEAQRAICDSSENDLHRKFKQRDEIEKQIRPVWELRKRSRIDDSLLEEGHDERIRLSCTGRTKIPLQKELRIFLEEEQKASEGGLSPGEDEETDATTTTGSSQRNGSYSDDLSENKKLKNLAISMENNRNIIQLEKKFVPQTQENEIEESRTVMDEKLKQLAINDQYLSKTVKPKKKISLHPGSQEEAAEGHIISSGAQDDMKQLTNKPRDIETEERCSLKPSVVKIKIPVPQNHCKEDDDYCNQIGKGSMEKWLQILGEGSAEGPLVSTQKKPDNLGYTLDDEIIQKMNSINPQKEVKLLRLRHLEEKAGFVQTPRLEQKKNGICSKSRNSEVNVLNKSNDVTGVCSIANTDVIGSRNSFEVKDPRSESSRGFRSLPSSPSMILGMRRGMEFMGKKSKVHGDDDNGKENIESTSNNKFIKSCSKAIKRVINI</sequence>
<evidence type="ECO:0000313" key="3">
    <source>
        <dbReference type="EMBL" id="WOL09012.1"/>
    </source>
</evidence>
<feature type="compositionally biased region" description="Basic and acidic residues" evidence="2">
    <location>
        <begin position="800"/>
        <end position="810"/>
    </location>
</feature>
<feature type="compositionally biased region" description="Polar residues" evidence="2">
    <location>
        <begin position="538"/>
        <end position="548"/>
    </location>
</feature>
<dbReference type="AlphaFoldDB" id="A0AAQ3KI29"/>
<accession>A0AAQ3KI29</accession>
<gene>
    <name evidence="3" type="ORF">Cni_G17765</name>
</gene>
<feature type="coiled-coil region" evidence="1">
    <location>
        <begin position="341"/>
        <end position="382"/>
    </location>
</feature>
<keyword evidence="4" id="KW-1185">Reference proteome</keyword>
<organism evidence="3 4">
    <name type="scientific">Canna indica</name>
    <name type="common">Indian-shot</name>
    <dbReference type="NCBI Taxonomy" id="4628"/>
    <lineage>
        <taxon>Eukaryota</taxon>
        <taxon>Viridiplantae</taxon>
        <taxon>Streptophyta</taxon>
        <taxon>Embryophyta</taxon>
        <taxon>Tracheophyta</taxon>
        <taxon>Spermatophyta</taxon>
        <taxon>Magnoliopsida</taxon>
        <taxon>Liliopsida</taxon>
        <taxon>Zingiberales</taxon>
        <taxon>Cannaceae</taxon>
        <taxon>Canna</taxon>
    </lineage>
</organism>
<reference evidence="3 4" key="1">
    <citation type="submission" date="2023-10" db="EMBL/GenBank/DDBJ databases">
        <title>Chromosome-scale genome assembly provides insights into flower coloration mechanisms of Canna indica.</title>
        <authorList>
            <person name="Li C."/>
        </authorList>
    </citation>
    <scope>NUCLEOTIDE SEQUENCE [LARGE SCALE GENOMIC DNA]</scope>
    <source>
        <tissue evidence="3">Flower</tissue>
    </source>
</reference>
<evidence type="ECO:0000256" key="2">
    <source>
        <dbReference type="SAM" id="MobiDB-lite"/>
    </source>
</evidence>
<feature type="region of interest" description="Disordered" evidence="2">
    <location>
        <begin position="516"/>
        <end position="551"/>
    </location>
</feature>
<dbReference type="PANTHER" id="PTHR33427:SF2">
    <property type="entry name" value="TRICHOHYALIN"/>
    <property type="match status" value="1"/>
</dbReference>
<proteinExistence type="predicted"/>
<evidence type="ECO:0000256" key="1">
    <source>
        <dbReference type="SAM" id="Coils"/>
    </source>
</evidence>
<evidence type="ECO:0008006" key="5">
    <source>
        <dbReference type="Google" id="ProtNLM"/>
    </source>
</evidence>